<dbReference type="EMBL" id="RJVU01019434">
    <property type="protein sequence ID" value="ROL50843.1"/>
    <property type="molecule type" value="Genomic_DNA"/>
</dbReference>
<organism evidence="1 2">
    <name type="scientific">Anabarilius grahami</name>
    <name type="common">Kanglang fish</name>
    <name type="synonym">Barilius grahami</name>
    <dbReference type="NCBI Taxonomy" id="495550"/>
    <lineage>
        <taxon>Eukaryota</taxon>
        <taxon>Metazoa</taxon>
        <taxon>Chordata</taxon>
        <taxon>Craniata</taxon>
        <taxon>Vertebrata</taxon>
        <taxon>Euteleostomi</taxon>
        <taxon>Actinopterygii</taxon>
        <taxon>Neopterygii</taxon>
        <taxon>Teleostei</taxon>
        <taxon>Ostariophysi</taxon>
        <taxon>Cypriniformes</taxon>
        <taxon>Xenocyprididae</taxon>
        <taxon>Xenocypridinae</taxon>
        <taxon>Xenocypridinae incertae sedis</taxon>
        <taxon>Anabarilius</taxon>
    </lineage>
</organism>
<name>A0A3N0YY16_ANAGA</name>
<sequence>MLKDKSHKLPHKRSSRYRNSSFLIGQVHPRKWDLSRTLKAISQCSSCSLADLTETASVGVLPVGPQGLGLPCTPAMCLTRREKDSFPLRFQLTMQICIGSSFNAEDIDCNFSTIGLNSQDFLRQQCIQTLFKKAEA</sequence>
<keyword evidence="2" id="KW-1185">Reference proteome</keyword>
<evidence type="ECO:0000313" key="1">
    <source>
        <dbReference type="EMBL" id="ROL50843.1"/>
    </source>
</evidence>
<reference evidence="1 2" key="1">
    <citation type="submission" date="2018-10" db="EMBL/GenBank/DDBJ databases">
        <title>Genome assembly for a Yunnan-Guizhou Plateau 3E fish, Anabarilius grahami (Regan), and its evolutionary and genetic applications.</title>
        <authorList>
            <person name="Jiang W."/>
        </authorList>
    </citation>
    <scope>NUCLEOTIDE SEQUENCE [LARGE SCALE GENOMIC DNA]</scope>
    <source>
        <strain evidence="1">AG-KIZ</strain>
        <tissue evidence="1">Muscle</tissue>
    </source>
</reference>
<comment type="caution">
    <text evidence="1">The sequence shown here is derived from an EMBL/GenBank/DDBJ whole genome shotgun (WGS) entry which is preliminary data.</text>
</comment>
<proteinExistence type="predicted"/>
<evidence type="ECO:0000313" key="2">
    <source>
        <dbReference type="Proteomes" id="UP000281406"/>
    </source>
</evidence>
<accession>A0A3N0YY16</accession>
<dbReference type="Proteomes" id="UP000281406">
    <property type="component" value="Unassembled WGS sequence"/>
</dbReference>
<dbReference type="AlphaFoldDB" id="A0A3N0YY16"/>
<gene>
    <name evidence="1" type="ORF">DPX16_15087</name>
</gene>
<protein>
    <submittedName>
        <fullName evidence="1">Uncharacterized protein</fullName>
    </submittedName>
</protein>